<organism evidence="2 3">
    <name type="scientific">Candidatus Lachnoclostridium pullistercoris</name>
    <dbReference type="NCBI Taxonomy" id="2838632"/>
    <lineage>
        <taxon>Bacteria</taxon>
        <taxon>Bacillati</taxon>
        <taxon>Bacillota</taxon>
        <taxon>Clostridia</taxon>
        <taxon>Lachnospirales</taxon>
        <taxon>Lachnospiraceae</taxon>
    </lineage>
</organism>
<reference evidence="2" key="2">
    <citation type="submission" date="2021-04" db="EMBL/GenBank/DDBJ databases">
        <authorList>
            <person name="Gilroy R."/>
        </authorList>
    </citation>
    <scope>NUCLEOTIDE SEQUENCE</scope>
    <source>
        <strain evidence="2">CHK183-5548</strain>
    </source>
</reference>
<proteinExistence type="predicted"/>
<gene>
    <name evidence="2" type="ORF">IAA04_11930</name>
</gene>
<dbReference type="Pfam" id="PF08867">
    <property type="entry name" value="FRG"/>
    <property type="match status" value="1"/>
</dbReference>
<accession>A0A9D2PES9</accession>
<protein>
    <submittedName>
        <fullName evidence="2">FRG domain-containing protein</fullName>
    </submittedName>
</protein>
<comment type="caution">
    <text evidence="2">The sequence shown here is derived from an EMBL/GenBank/DDBJ whole genome shotgun (WGS) entry which is preliminary data.</text>
</comment>
<dbReference type="Proteomes" id="UP000823883">
    <property type="component" value="Unassembled WGS sequence"/>
</dbReference>
<dbReference type="SMART" id="SM00901">
    <property type="entry name" value="FRG"/>
    <property type="match status" value="1"/>
</dbReference>
<dbReference type="InterPro" id="IPR014966">
    <property type="entry name" value="FRG-dom"/>
</dbReference>
<dbReference type="AlphaFoldDB" id="A0A9D2PES9"/>
<evidence type="ECO:0000259" key="1">
    <source>
        <dbReference type="SMART" id="SM00901"/>
    </source>
</evidence>
<sequence>MWFRGHSDENWDLIPSVQREEFAGEEVEQFMTNDFYMRACVSMKERPTQNDCGWITLMQHYGLPTRLLNWTLSPLIALFFATNDYKKHPSKDGCIWILKPGLLNELEGFGKYIYPMDKQTVIDMIKPAFNLKEDNREVADKIIACYPVEYNMRVYTQQSAFTIHNTKKKLTNIDNPNLLTKLIIPFEYKKTY</sequence>
<name>A0A9D2PES9_9FIRM</name>
<reference evidence="2" key="1">
    <citation type="journal article" date="2021" name="PeerJ">
        <title>Extensive microbial diversity within the chicken gut microbiome revealed by metagenomics and culture.</title>
        <authorList>
            <person name="Gilroy R."/>
            <person name="Ravi A."/>
            <person name="Getino M."/>
            <person name="Pursley I."/>
            <person name="Horton D.L."/>
            <person name="Alikhan N.F."/>
            <person name="Baker D."/>
            <person name="Gharbi K."/>
            <person name="Hall N."/>
            <person name="Watson M."/>
            <person name="Adriaenssens E.M."/>
            <person name="Foster-Nyarko E."/>
            <person name="Jarju S."/>
            <person name="Secka A."/>
            <person name="Antonio M."/>
            <person name="Oren A."/>
            <person name="Chaudhuri R.R."/>
            <person name="La Ragione R."/>
            <person name="Hildebrand F."/>
            <person name="Pallen M.J."/>
        </authorList>
    </citation>
    <scope>NUCLEOTIDE SEQUENCE</scope>
    <source>
        <strain evidence="2">CHK183-5548</strain>
    </source>
</reference>
<dbReference type="EMBL" id="DWWL01000078">
    <property type="protein sequence ID" value="HJC48746.1"/>
    <property type="molecule type" value="Genomic_DNA"/>
</dbReference>
<evidence type="ECO:0000313" key="3">
    <source>
        <dbReference type="Proteomes" id="UP000823883"/>
    </source>
</evidence>
<feature type="domain" description="FRG" evidence="1">
    <location>
        <begin position="2"/>
        <end position="96"/>
    </location>
</feature>
<evidence type="ECO:0000313" key="2">
    <source>
        <dbReference type="EMBL" id="HJC48746.1"/>
    </source>
</evidence>